<name>A0A8J3C511_9ACTN</name>
<dbReference type="EMBL" id="BMMX01000032">
    <property type="protein sequence ID" value="GGL09317.1"/>
    <property type="molecule type" value="Genomic_DNA"/>
</dbReference>
<gene>
    <name evidence="3" type="ORF">GCM10012284_49950</name>
</gene>
<comment type="caution">
    <text evidence="3">The sequence shown here is derived from an EMBL/GenBank/DDBJ whole genome shotgun (WGS) entry which is preliminary data.</text>
</comment>
<dbReference type="AlphaFoldDB" id="A0A8J3C511"/>
<dbReference type="CDD" id="cd07043">
    <property type="entry name" value="STAS_anti-anti-sigma_factors"/>
    <property type="match status" value="1"/>
</dbReference>
<organism evidence="3 4">
    <name type="scientific">Mangrovihabitans endophyticus</name>
    <dbReference type="NCBI Taxonomy" id="1751298"/>
    <lineage>
        <taxon>Bacteria</taxon>
        <taxon>Bacillati</taxon>
        <taxon>Actinomycetota</taxon>
        <taxon>Actinomycetes</taxon>
        <taxon>Micromonosporales</taxon>
        <taxon>Micromonosporaceae</taxon>
        <taxon>Mangrovihabitans</taxon>
    </lineage>
</organism>
<feature type="domain" description="STAS" evidence="2">
    <location>
        <begin position="1"/>
        <end position="89"/>
    </location>
</feature>
<evidence type="ECO:0000313" key="3">
    <source>
        <dbReference type="EMBL" id="GGL09317.1"/>
    </source>
</evidence>
<feature type="compositionally biased region" description="Pro residues" evidence="1">
    <location>
        <begin position="95"/>
        <end position="104"/>
    </location>
</feature>
<reference evidence="3" key="1">
    <citation type="journal article" date="2014" name="Int. J. Syst. Evol. Microbiol.">
        <title>Complete genome sequence of Corynebacterium casei LMG S-19264T (=DSM 44701T), isolated from a smear-ripened cheese.</title>
        <authorList>
            <consortium name="US DOE Joint Genome Institute (JGI-PGF)"/>
            <person name="Walter F."/>
            <person name="Albersmeier A."/>
            <person name="Kalinowski J."/>
            <person name="Ruckert C."/>
        </authorList>
    </citation>
    <scope>NUCLEOTIDE SEQUENCE</scope>
    <source>
        <strain evidence="3">CGMCC 4.7299</strain>
    </source>
</reference>
<dbReference type="InterPro" id="IPR036513">
    <property type="entry name" value="STAS_dom_sf"/>
</dbReference>
<evidence type="ECO:0000259" key="2">
    <source>
        <dbReference type="PROSITE" id="PS50801"/>
    </source>
</evidence>
<dbReference type="Pfam" id="PF01740">
    <property type="entry name" value="STAS"/>
    <property type="match status" value="1"/>
</dbReference>
<dbReference type="SUPFAM" id="SSF52091">
    <property type="entry name" value="SpoIIaa-like"/>
    <property type="match status" value="1"/>
</dbReference>
<dbReference type="PROSITE" id="PS50801">
    <property type="entry name" value="STAS"/>
    <property type="match status" value="1"/>
</dbReference>
<proteinExistence type="predicted"/>
<reference evidence="3" key="2">
    <citation type="submission" date="2020-09" db="EMBL/GenBank/DDBJ databases">
        <authorList>
            <person name="Sun Q."/>
            <person name="Zhou Y."/>
        </authorList>
    </citation>
    <scope>NUCLEOTIDE SEQUENCE</scope>
    <source>
        <strain evidence="3">CGMCC 4.7299</strain>
    </source>
</reference>
<feature type="compositionally biased region" description="Low complexity" evidence="1">
    <location>
        <begin position="105"/>
        <end position="117"/>
    </location>
</feature>
<dbReference type="InterPro" id="IPR002645">
    <property type="entry name" value="STAS_dom"/>
</dbReference>
<feature type="region of interest" description="Disordered" evidence="1">
    <location>
        <begin position="93"/>
        <end position="128"/>
    </location>
</feature>
<dbReference type="Proteomes" id="UP000656042">
    <property type="component" value="Unassembled WGS sequence"/>
</dbReference>
<protein>
    <recommendedName>
        <fullName evidence="2">STAS domain-containing protein</fullName>
    </recommendedName>
</protein>
<keyword evidence="4" id="KW-1185">Reference proteome</keyword>
<evidence type="ECO:0000256" key="1">
    <source>
        <dbReference type="SAM" id="MobiDB-lite"/>
    </source>
</evidence>
<dbReference type="Gene3D" id="3.30.750.24">
    <property type="entry name" value="STAS domain"/>
    <property type="match status" value="1"/>
</dbReference>
<evidence type="ECO:0000313" key="4">
    <source>
        <dbReference type="Proteomes" id="UP000656042"/>
    </source>
</evidence>
<accession>A0A8J3C511</accession>
<sequence>MPEIVVVVTGPLAADAVDRWGRTLADAALTGPRRLIADLTDCPMVDAAAIVMLLRTHRQMVRAGGTLTLRGPSQRVRRTLRLARVDQVLAVEDPPACPAEPQSPPDAVAPRRVAADSQVAAENPVAAG</sequence>